<organism evidence="1 2">
    <name type="scientific">Burkholderia lata (strain ATCC 17760 / DSM 23089 / LMG 22485 / NCIMB 9086 / R18194 / 383)</name>
    <dbReference type="NCBI Taxonomy" id="482957"/>
    <lineage>
        <taxon>Bacteria</taxon>
        <taxon>Pseudomonadati</taxon>
        <taxon>Pseudomonadota</taxon>
        <taxon>Betaproteobacteria</taxon>
        <taxon>Burkholderiales</taxon>
        <taxon>Burkholderiaceae</taxon>
        <taxon>Burkholderia</taxon>
        <taxon>Burkholderia cepacia complex</taxon>
    </lineage>
</organism>
<dbReference type="EMBL" id="CABVQN010000017">
    <property type="protein sequence ID" value="VWD18359.1"/>
    <property type="molecule type" value="Genomic_DNA"/>
</dbReference>
<dbReference type="RefSeq" id="WP_175013502.1">
    <property type="nucleotide sequence ID" value="NZ_CABVQN010000017.1"/>
</dbReference>
<name>A0A6P2YFS4_BURL3</name>
<proteinExistence type="predicted"/>
<dbReference type="Proteomes" id="UP000494110">
    <property type="component" value="Unassembled WGS sequence"/>
</dbReference>
<gene>
    <name evidence="1" type="ORF">BLA39750_03730</name>
</gene>
<evidence type="ECO:0000313" key="1">
    <source>
        <dbReference type="EMBL" id="VWD18359.1"/>
    </source>
</evidence>
<accession>A0A6P2YFS4</accession>
<evidence type="ECO:0000313" key="2">
    <source>
        <dbReference type="Proteomes" id="UP000494110"/>
    </source>
</evidence>
<sequence length="81" mass="9094">MKPAIKDRIEVALSQSSPEESLRQLVINLNDAGVGKLEILREFNEVDKMLRSVGRDEGADILEDVIDMMTGYYVGKNLDLK</sequence>
<reference evidence="1 2" key="1">
    <citation type="submission" date="2019-09" db="EMBL/GenBank/DDBJ databases">
        <authorList>
            <person name="Depoorter E."/>
        </authorList>
    </citation>
    <scope>NUCLEOTIDE SEQUENCE [LARGE SCALE GENOMIC DNA]</scope>
    <source>
        <strain evidence="1">R-39750</strain>
    </source>
</reference>
<dbReference type="AlphaFoldDB" id="A0A6P2YFS4"/>
<protein>
    <submittedName>
        <fullName evidence="1">Uncharacterized protein</fullName>
    </submittedName>
</protein>